<dbReference type="Pfam" id="PF00561">
    <property type="entry name" value="Abhydrolase_1"/>
    <property type="match status" value="1"/>
</dbReference>
<proteinExistence type="predicted"/>
<feature type="domain" description="AB hydrolase-1" evidence="1">
    <location>
        <begin position="28"/>
        <end position="295"/>
    </location>
</feature>
<keyword evidence="3" id="KW-1185">Reference proteome</keyword>
<dbReference type="InterPro" id="IPR000073">
    <property type="entry name" value="AB_hydrolase_1"/>
</dbReference>
<dbReference type="EMBL" id="JAHUZB010000001">
    <property type="protein sequence ID" value="MBV7389225.1"/>
    <property type="molecule type" value="Genomic_DNA"/>
</dbReference>
<protein>
    <submittedName>
        <fullName evidence="2">Alpha/beta hydrolase</fullName>
    </submittedName>
</protein>
<dbReference type="RefSeq" id="WP_218324292.1">
    <property type="nucleotide sequence ID" value="NZ_JAHUZB010000001.1"/>
</dbReference>
<gene>
    <name evidence="2" type="ORF">KUA55_00920</name>
</gene>
<comment type="caution">
    <text evidence="2">The sequence shown here is derived from an EMBL/GenBank/DDBJ whole genome shotgun (WGS) entry which is preliminary data.</text>
</comment>
<reference evidence="2 3" key="1">
    <citation type="submission" date="2021-06" db="EMBL/GenBank/DDBJ databases">
        <title>Enterococcus alishanensis sp. nov., a novel lactic acid bacterium isolated from fresh coffee beans.</title>
        <authorList>
            <person name="Chen Y.-S."/>
        </authorList>
    </citation>
    <scope>NUCLEOTIDE SEQUENCE [LARGE SCALE GENOMIC DNA]</scope>
    <source>
        <strain evidence="2 3">ALS3</strain>
    </source>
</reference>
<evidence type="ECO:0000313" key="3">
    <source>
        <dbReference type="Proteomes" id="UP000774130"/>
    </source>
</evidence>
<keyword evidence="2" id="KW-0378">Hydrolase</keyword>
<dbReference type="Proteomes" id="UP000774130">
    <property type="component" value="Unassembled WGS sequence"/>
</dbReference>
<dbReference type="PANTHER" id="PTHR43798">
    <property type="entry name" value="MONOACYLGLYCEROL LIPASE"/>
    <property type="match status" value="1"/>
</dbReference>
<accession>A0ABS6T8K1</accession>
<dbReference type="PANTHER" id="PTHR43798:SF33">
    <property type="entry name" value="HYDROLASE, PUTATIVE (AFU_ORTHOLOGUE AFUA_2G14860)-RELATED"/>
    <property type="match status" value="1"/>
</dbReference>
<dbReference type="InterPro" id="IPR050266">
    <property type="entry name" value="AB_hydrolase_sf"/>
</dbReference>
<evidence type="ECO:0000313" key="2">
    <source>
        <dbReference type="EMBL" id="MBV7389225.1"/>
    </source>
</evidence>
<dbReference type="GO" id="GO:0016787">
    <property type="term" value="F:hydrolase activity"/>
    <property type="evidence" value="ECO:0007669"/>
    <property type="project" value="UniProtKB-KW"/>
</dbReference>
<name>A0ABS6T8K1_9ENTE</name>
<sequence>MAIIIEEMIELNGQPQFVSIRGKQPDLPLLLYLHGGPGDAAFPLMRKYNQQLEKHFIVVNWEQRGAGKSYYPFDDQLPDMATFEADLLALVKILLTTFKRKKLYLVGHSWGSVLGLKFIQQHPELIEKYFGIGQVVNMQGNFQRQCQFVLTESQARQEKKTTTQLLQVNQALNDENWLKDLLFVTKKVVKYRRSLYGKSNYNQLVKDFIFSREYSLKDLLNREKGSLQAIQTLWLELMTVDFSEVTHFEVPVVFFMGRHDQHVSADLLARYYQRISSAKEIEWFEVSSHFPQWEEAEKFNQLLPRYI</sequence>
<organism evidence="2 3">
    <name type="scientific">Enterococcus alishanensis</name>
    <dbReference type="NCBI Taxonomy" id="1303817"/>
    <lineage>
        <taxon>Bacteria</taxon>
        <taxon>Bacillati</taxon>
        <taxon>Bacillota</taxon>
        <taxon>Bacilli</taxon>
        <taxon>Lactobacillales</taxon>
        <taxon>Enterococcaceae</taxon>
        <taxon>Enterococcus</taxon>
    </lineage>
</organism>
<evidence type="ECO:0000259" key="1">
    <source>
        <dbReference type="Pfam" id="PF00561"/>
    </source>
</evidence>